<sequence>MAASHSGIDLQKIVNTWLQEDPDRKYNIISNGISGHGPWEGWLQVELAYTVMDDSDKSLRVDRYDFVYDGGNEASYFEVINGTSRTIVELKCEKSNTPGNLVVDGVVENRENLKRGLYDEYRPAKCLSVGVAVREEAIQAIQDHELFKKGEMKGFFCPNNKVYFAFLEFMVEKS</sequence>
<proteinExistence type="predicted"/>
<evidence type="ECO:0000313" key="1">
    <source>
        <dbReference type="EMBL" id="KAK3210211.1"/>
    </source>
</evidence>
<organism evidence="1 2">
    <name type="scientific">Pseudopithomyces chartarum</name>
    <dbReference type="NCBI Taxonomy" id="1892770"/>
    <lineage>
        <taxon>Eukaryota</taxon>
        <taxon>Fungi</taxon>
        <taxon>Dikarya</taxon>
        <taxon>Ascomycota</taxon>
        <taxon>Pezizomycotina</taxon>
        <taxon>Dothideomycetes</taxon>
        <taxon>Pleosporomycetidae</taxon>
        <taxon>Pleosporales</taxon>
        <taxon>Massarineae</taxon>
        <taxon>Didymosphaeriaceae</taxon>
        <taxon>Pseudopithomyces</taxon>
    </lineage>
</organism>
<dbReference type="Proteomes" id="UP001280581">
    <property type="component" value="Unassembled WGS sequence"/>
</dbReference>
<protein>
    <submittedName>
        <fullName evidence="1">Uncharacterized protein</fullName>
    </submittedName>
</protein>
<dbReference type="EMBL" id="WVTA01000005">
    <property type="protein sequence ID" value="KAK3210211.1"/>
    <property type="molecule type" value="Genomic_DNA"/>
</dbReference>
<reference evidence="1 2" key="1">
    <citation type="submission" date="2021-02" db="EMBL/GenBank/DDBJ databases">
        <title>Genome assembly of Pseudopithomyces chartarum.</title>
        <authorList>
            <person name="Jauregui R."/>
            <person name="Singh J."/>
            <person name="Voisey C."/>
        </authorList>
    </citation>
    <scope>NUCLEOTIDE SEQUENCE [LARGE SCALE GENOMIC DNA]</scope>
    <source>
        <strain evidence="1 2">AGR01</strain>
    </source>
</reference>
<name>A0AAN6LZU5_9PLEO</name>
<comment type="caution">
    <text evidence="1">The sequence shown here is derived from an EMBL/GenBank/DDBJ whole genome shotgun (WGS) entry which is preliminary data.</text>
</comment>
<evidence type="ECO:0000313" key="2">
    <source>
        <dbReference type="Proteomes" id="UP001280581"/>
    </source>
</evidence>
<keyword evidence="2" id="KW-1185">Reference proteome</keyword>
<dbReference type="AlphaFoldDB" id="A0AAN6LZU5"/>
<gene>
    <name evidence="1" type="ORF">GRF29_44g2013429</name>
</gene>
<accession>A0AAN6LZU5</accession>